<reference evidence="1" key="1">
    <citation type="submission" date="2023-03" db="EMBL/GenBank/DDBJ databases">
        <title>Draft assemblies of triclosan tolerant bacteria isolated from returned activated sludge.</title>
        <authorList>
            <person name="Van Hamelsveld S."/>
        </authorList>
    </citation>
    <scope>NUCLEOTIDE SEQUENCE</scope>
    <source>
        <strain evidence="1">GW210015_S63</strain>
    </source>
</reference>
<dbReference type="RefSeq" id="WP_145923873.1">
    <property type="nucleotide sequence ID" value="NZ_CP014158.1"/>
</dbReference>
<sequence length="98" mass="11013">MSANSVVIKPTIGAPEMGNIIEDSKELEEIHKHLVTESYSPKSLDVKELCKKYDEHVKPKLEKWIPKLEALGFSKLVELLKFMMLIVGAGCALTKKMD</sequence>
<dbReference type="EMBL" id="JARJLR010000523">
    <property type="protein sequence ID" value="MDF3846251.1"/>
    <property type="molecule type" value="Genomic_DNA"/>
</dbReference>
<dbReference type="Proteomes" id="UP001220662">
    <property type="component" value="Unassembled WGS sequence"/>
</dbReference>
<name>A0AAW6PJ31_9PSED</name>
<dbReference type="GeneID" id="72999282"/>
<comment type="caution">
    <text evidence="1">The sequence shown here is derived from an EMBL/GenBank/DDBJ whole genome shotgun (WGS) entry which is preliminary data.</text>
</comment>
<dbReference type="AlphaFoldDB" id="A0AAW6PJ31"/>
<protein>
    <submittedName>
        <fullName evidence="1">Uncharacterized protein</fullName>
    </submittedName>
</protein>
<accession>A0AAW6PJ31</accession>
<gene>
    <name evidence="1" type="ORF">P3W55_31515</name>
</gene>
<evidence type="ECO:0000313" key="2">
    <source>
        <dbReference type="Proteomes" id="UP001220662"/>
    </source>
</evidence>
<organism evidence="1 2">
    <name type="scientific">Pseudomonas citronellolis</name>
    <dbReference type="NCBI Taxonomy" id="53408"/>
    <lineage>
        <taxon>Bacteria</taxon>
        <taxon>Pseudomonadati</taxon>
        <taxon>Pseudomonadota</taxon>
        <taxon>Gammaproteobacteria</taxon>
        <taxon>Pseudomonadales</taxon>
        <taxon>Pseudomonadaceae</taxon>
        <taxon>Pseudomonas</taxon>
    </lineage>
</organism>
<proteinExistence type="predicted"/>
<evidence type="ECO:0000313" key="1">
    <source>
        <dbReference type="EMBL" id="MDF3846251.1"/>
    </source>
</evidence>